<name>A0A0C2SU70_AMAMK</name>
<dbReference type="EMBL" id="KN818364">
    <property type="protein sequence ID" value="KIL57579.1"/>
    <property type="molecule type" value="Genomic_DNA"/>
</dbReference>
<dbReference type="HOGENOM" id="CLU_3068128_0_0_1"/>
<protein>
    <submittedName>
        <fullName evidence="1">Uncharacterized protein</fullName>
    </submittedName>
</protein>
<dbReference type="AlphaFoldDB" id="A0A0C2SU70"/>
<organism evidence="1 2">
    <name type="scientific">Amanita muscaria (strain Koide BX008)</name>
    <dbReference type="NCBI Taxonomy" id="946122"/>
    <lineage>
        <taxon>Eukaryota</taxon>
        <taxon>Fungi</taxon>
        <taxon>Dikarya</taxon>
        <taxon>Basidiomycota</taxon>
        <taxon>Agaricomycotina</taxon>
        <taxon>Agaricomycetes</taxon>
        <taxon>Agaricomycetidae</taxon>
        <taxon>Agaricales</taxon>
        <taxon>Pluteineae</taxon>
        <taxon>Amanitaceae</taxon>
        <taxon>Amanita</taxon>
    </lineage>
</organism>
<reference evidence="1 2" key="1">
    <citation type="submission" date="2014-04" db="EMBL/GenBank/DDBJ databases">
        <title>Evolutionary Origins and Diversification of the Mycorrhizal Mutualists.</title>
        <authorList>
            <consortium name="DOE Joint Genome Institute"/>
            <consortium name="Mycorrhizal Genomics Consortium"/>
            <person name="Kohler A."/>
            <person name="Kuo A."/>
            <person name="Nagy L.G."/>
            <person name="Floudas D."/>
            <person name="Copeland A."/>
            <person name="Barry K.W."/>
            <person name="Cichocki N."/>
            <person name="Veneault-Fourrey C."/>
            <person name="LaButti K."/>
            <person name="Lindquist E.A."/>
            <person name="Lipzen A."/>
            <person name="Lundell T."/>
            <person name="Morin E."/>
            <person name="Murat C."/>
            <person name="Riley R."/>
            <person name="Ohm R."/>
            <person name="Sun H."/>
            <person name="Tunlid A."/>
            <person name="Henrissat B."/>
            <person name="Grigoriev I.V."/>
            <person name="Hibbett D.S."/>
            <person name="Martin F."/>
        </authorList>
    </citation>
    <scope>NUCLEOTIDE SEQUENCE [LARGE SCALE GENOMIC DNA]</scope>
    <source>
        <strain evidence="1 2">Koide BX008</strain>
    </source>
</reference>
<evidence type="ECO:0000313" key="1">
    <source>
        <dbReference type="EMBL" id="KIL57579.1"/>
    </source>
</evidence>
<dbReference type="Proteomes" id="UP000054549">
    <property type="component" value="Unassembled WGS sequence"/>
</dbReference>
<proteinExistence type="predicted"/>
<accession>A0A0C2SU70</accession>
<evidence type="ECO:0000313" key="2">
    <source>
        <dbReference type="Proteomes" id="UP000054549"/>
    </source>
</evidence>
<sequence length="53" mass="6064">MERAPWRSVTASPIIREADINGVEHGYSLSRTYIDSIEVANASRRSKSPKHHW</sequence>
<dbReference type="InParanoid" id="A0A0C2SU70"/>
<keyword evidence="2" id="KW-1185">Reference proteome</keyword>
<gene>
    <name evidence="1" type="ORF">M378DRAFT_171575</name>
</gene>